<reference evidence="2 3" key="1">
    <citation type="journal article" date="2023" name="IScience">
        <title>Expanded male sex-determining region conserved during the evolution of homothallism in the green alga Volvox.</title>
        <authorList>
            <person name="Yamamoto K."/>
            <person name="Matsuzaki R."/>
            <person name="Mahakham W."/>
            <person name="Heman W."/>
            <person name="Sekimoto H."/>
            <person name="Kawachi M."/>
            <person name="Minakuchi Y."/>
            <person name="Toyoda A."/>
            <person name="Nozaki H."/>
        </authorList>
    </citation>
    <scope>NUCLEOTIDE SEQUENCE [LARGE SCALE GENOMIC DNA]</scope>
    <source>
        <strain evidence="2 3">NIES-4468</strain>
    </source>
</reference>
<feature type="region of interest" description="Disordered" evidence="1">
    <location>
        <begin position="59"/>
        <end position="84"/>
    </location>
</feature>
<dbReference type="EMBL" id="BSDZ01000079">
    <property type="protein sequence ID" value="GLI67907.1"/>
    <property type="molecule type" value="Genomic_DNA"/>
</dbReference>
<organism evidence="2 3">
    <name type="scientific">Volvox africanus</name>
    <dbReference type="NCBI Taxonomy" id="51714"/>
    <lineage>
        <taxon>Eukaryota</taxon>
        <taxon>Viridiplantae</taxon>
        <taxon>Chlorophyta</taxon>
        <taxon>core chlorophytes</taxon>
        <taxon>Chlorophyceae</taxon>
        <taxon>CS clade</taxon>
        <taxon>Chlamydomonadales</taxon>
        <taxon>Volvocaceae</taxon>
        <taxon>Volvox</taxon>
    </lineage>
</organism>
<evidence type="ECO:0000256" key="1">
    <source>
        <dbReference type="SAM" id="MobiDB-lite"/>
    </source>
</evidence>
<dbReference type="InterPro" id="IPR036525">
    <property type="entry name" value="Tubulin/FtsZ_GTPase_sf"/>
</dbReference>
<gene>
    <name evidence="2" type="ORF">VaNZ11_012233</name>
</gene>
<evidence type="ECO:0000313" key="2">
    <source>
        <dbReference type="EMBL" id="GLI67907.1"/>
    </source>
</evidence>
<dbReference type="Gene3D" id="3.40.50.1440">
    <property type="entry name" value="Tubulin/FtsZ, GTPase domain"/>
    <property type="match status" value="1"/>
</dbReference>
<name>A0ABQ5SDB0_9CHLO</name>
<sequence>MLCRMHTLLSGGTDLTQKIRKHSNQCSIGSHLLRSGTSVSLVATTSKCKPRSAICQYRQGDEAQDSTSTAPISPKPATAAPVAVPDRAPQQRTAQLKVIGLGLRGISAVNRLIGSETLPEAEFWALDSDKRVLSTADATTRVLEVGPGDDSCLSPAELMALSSGLDTPPGQEAPDGHAGAVFVLGSAFGSPGGAPMVRSKRGKILWERG</sequence>
<accession>A0ABQ5SDB0</accession>
<comment type="caution">
    <text evidence="2">The sequence shown here is derived from an EMBL/GenBank/DDBJ whole genome shotgun (WGS) entry which is preliminary data.</text>
</comment>
<evidence type="ECO:0000313" key="3">
    <source>
        <dbReference type="Proteomes" id="UP001165090"/>
    </source>
</evidence>
<protein>
    <submittedName>
        <fullName evidence="2">Uncharacterized protein</fullName>
    </submittedName>
</protein>
<dbReference type="Proteomes" id="UP001165090">
    <property type="component" value="Unassembled WGS sequence"/>
</dbReference>
<feature type="compositionally biased region" description="Low complexity" evidence="1">
    <location>
        <begin position="75"/>
        <end position="84"/>
    </location>
</feature>
<keyword evidence="3" id="KW-1185">Reference proteome</keyword>
<proteinExistence type="predicted"/>